<name>A0AAQ3UTD9_PASNO</name>
<dbReference type="GO" id="GO:0004518">
    <property type="term" value="F:nuclease activity"/>
    <property type="evidence" value="ECO:0007669"/>
    <property type="project" value="UniProtKB-KW"/>
</dbReference>
<evidence type="ECO:0000313" key="12">
    <source>
        <dbReference type="Proteomes" id="UP001341281"/>
    </source>
</evidence>
<feature type="domain" description="DUF8040" evidence="10">
    <location>
        <begin position="107"/>
        <end position="192"/>
    </location>
</feature>
<organism evidence="11 12">
    <name type="scientific">Paspalum notatum var. saurae</name>
    <dbReference type="NCBI Taxonomy" id="547442"/>
    <lineage>
        <taxon>Eukaryota</taxon>
        <taxon>Viridiplantae</taxon>
        <taxon>Streptophyta</taxon>
        <taxon>Embryophyta</taxon>
        <taxon>Tracheophyta</taxon>
        <taxon>Spermatophyta</taxon>
        <taxon>Magnoliopsida</taxon>
        <taxon>Liliopsida</taxon>
        <taxon>Poales</taxon>
        <taxon>Poaceae</taxon>
        <taxon>PACMAD clade</taxon>
        <taxon>Panicoideae</taxon>
        <taxon>Andropogonodae</taxon>
        <taxon>Paspaleae</taxon>
        <taxon>Paspalinae</taxon>
        <taxon>Paspalum</taxon>
    </lineage>
</organism>
<comment type="cofactor">
    <cofactor evidence="1">
        <name>a divalent metal cation</name>
        <dbReference type="ChEBI" id="CHEBI:60240"/>
    </cofactor>
</comment>
<evidence type="ECO:0000256" key="7">
    <source>
        <dbReference type="ARBA" id="ARBA00023242"/>
    </source>
</evidence>
<dbReference type="Proteomes" id="UP001341281">
    <property type="component" value="Chromosome 10"/>
</dbReference>
<dbReference type="GO" id="GO:0046872">
    <property type="term" value="F:metal ion binding"/>
    <property type="evidence" value="ECO:0007669"/>
    <property type="project" value="UniProtKB-KW"/>
</dbReference>
<dbReference type="PANTHER" id="PTHR22930:SF259">
    <property type="entry name" value="OS08G0106900 PROTEIN"/>
    <property type="match status" value="1"/>
</dbReference>
<evidence type="ECO:0000259" key="9">
    <source>
        <dbReference type="Pfam" id="PF13359"/>
    </source>
</evidence>
<evidence type="ECO:0000256" key="2">
    <source>
        <dbReference type="ARBA" id="ARBA00004123"/>
    </source>
</evidence>
<evidence type="ECO:0000259" key="10">
    <source>
        <dbReference type="Pfam" id="PF26138"/>
    </source>
</evidence>
<dbReference type="InterPro" id="IPR045249">
    <property type="entry name" value="HARBI1-like"/>
</dbReference>
<keyword evidence="12" id="KW-1185">Reference proteome</keyword>
<evidence type="ECO:0000256" key="8">
    <source>
        <dbReference type="SAM" id="MobiDB-lite"/>
    </source>
</evidence>
<accession>A0AAQ3UTD9</accession>
<protein>
    <recommendedName>
        <fullName evidence="13">DDE Tnp4 domain-containing protein</fullName>
    </recommendedName>
</protein>
<keyword evidence="6" id="KW-0378">Hydrolase</keyword>
<dbReference type="InterPro" id="IPR058353">
    <property type="entry name" value="DUF8040"/>
</dbReference>
<dbReference type="InterPro" id="IPR027806">
    <property type="entry name" value="HARBI1_dom"/>
</dbReference>
<evidence type="ECO:0000256" key="4">
    <source>
        <dbReference type="ARBA" id="ARBA00022722"/>
    </source>
</evidence>
<keyword evidence="7" id="KW-0539">Nucleus</keyword>
<dbReference type="EMBL" id="CP144754">
    <property type="protein sequence ID" value="WVZ96112.1"/>
    <property type="molecule type" value="Genomic_DNA"/>
</dbReference>
<evidence type="ECO:0008006" key="13">
    <source>
        <dbReference type="Google" id="ProtNLM"/>
    </source>
</evidence>
<comment type="subcellular location">
    <subcellularLocation>
        <location evidence="2">Nucleus</location>
    </subcellularLocation>
</comment>
<dbReference type="AlphaFoldDB" id="A0AAQ3UTD9"/>
<comment type="similarity">
    <text evidence="3">Belongs to the HARBI1 family.</text>
</comment>
<keyword evidence="5" id="KW-0479">Metal-binding</keyword>
<feature type="compositionally biased region" description="Basic and acidic residues" evidence="8">
    <location>
        <begin position="580"/>
        <end position="591"/>
    </location>
</feature>
<sequence length="591" mass="67671">NKVIFDKKRFHSYLQVIFKATYWARFWSLLQKANDKPFMKWVCRALETMSIEMAPEDRRRMLIVQAAALLSAMYALLMSRIRAQQTSRPQITYAPMSAMDAERKRNLDKIYNCNDVECVNMLRMRRAPFFHLCNLLRERNLLRDSIHSIVEEQVAMFLYVVGHNQRFKVIHQNWRRSVETVSRYFKEVLYAIGELRQEMIKAPACDETPIKIRNSARWYPYFKDCIGAIDETHIHARLPAAMQSAFRGRKHYTTQNVLAAVDFDLKFTYVLAGWEGSAHDAVILADALEKILPSRCWVCMPTWIPSSLSGTRYHLKEYGGRNYPTNPRELFNLRHSSLRVTVERAFGALKNRFRILDNKPFHPFKTQVKLVLTCCILHNWILGHGVDEVVPMESTWEPNNSSPMGHGVPMDDNSAWATIRDQWANQMWANKGNSHEMAERNELALGDAVEEVAAVANQQARPAMRWTNVMSSFVLRRMCQFISSGVRADKGFKEVHLNQVAKALHEFTGHDVTGTQAHPKDAEYLNKPIENYQQMQMIFGNGLATGKWAMGSNEALGSPSDFAESSLKGVLGGDGGKSVGKPEDLAKLFEE</sequence>
<gene>
    <name evidence="11" type="ORF">U9M48_041791</name>
</gene>
<evidence type="ECO:0000256" key="3">
    <source>
        <dbReference type="ARBA" id="ARBA00006958"/>
    </source>
</evidence>
<reference evidence="11 12" key="1">
    <citation type="submission" date="2024-02" db="EMBL/GenBank/DDBJ databases">
        <title>High-quality chromosome-scale genome assembly of Pensacola bahiagrass (Paspalum notatum Flugge var. saurae).</title>
        <authorList>
            <person name="Vega J.M."/>
            <person name="Podio M."/>
            <person name="Orjuela J."/>
            <person name="Siena L.A."/>
            <person name="Pessino S.C."/>
            <person name="Combes M.C."/>
            <person name="Mariac C."/>
            <person name="Albertini E."/>
            <person name="Pupilli F."/>
            <person name="Ortiz J.P.A."/>
            <person name="Leblanc O."/>
        </authorList>
    </citation>
    <scope>NUCLEOTIDE SEQUENCE [LARGE SCALE GENOMIC DNA]</scope>
    <source>
        <strain evidence="11">R1</strain>
        <tissue evidence="11">Leaf</tissue>
    </source>
</reference>
<dbReference type="GO" id="GO:0005634">
    <property type="term" value="C:nucleus"/>
    <property type="evidence" value="ECO:0007669"/>
    <property type="project" value="UniProtKB-SubCell"/>
</dbReference>
<feature type="region of interest" description="Disordered" evidence="8">
    <location>
        <begin position="570"/>
        <end position="591"/>
    </location>
</feature>
<dbReference type="GO" id="GO:0016787">
    <property type="term" value="F:hydrolase activity"/>
    <property type="evidence" value="ECO:0007669"/>
    <property type="project" value="UniProtKB-KW"/>
</dbReference>
<dbReference type="Pfam" id="PF13359">
    <property type="entry name" value="DDE_Tnp_4"/>
    <property type="match status" value="1"/>
</dbReference>
<evidence type="ECO:0000256" key="6">
    <source>
        <dbReference type="ARBA" id="ARBA00022801"/>
    </source>
</evidence>
<evidence type="ECO:0000256" key="1">
    <source>
        <dbReference type="ARBA" id="ARBA00001968"/>
    </source>
</evidence>
<proteinExistence type="inferred from homology"/>
<dbReference type="Pfam" id="PF26138">
    <property type="entry name" value="DUF8040"/>
    <property type="match status" value="1"/>
</dbReference>
<feature type="non-terminal residue" evidence="11">
    <location>
        <position position="591"/>
    </location>
</feature>
<evidence type="ECO:0000313" key="11">
    <source>
        <dbReference type="EMBL" id="WVZ96112.1"/>
    </source>
</evidence>
<feature type="domain" description="DDE Tnp4" evidence="9">
    <location>
        <begin position="229"/>
        <end position="379"/>
    </location>
</feature>
<evidence type="ECO:0000256" key="5">
    <source>
        <dbReference type="ARBA" id="ARBA00022723"/>
    </source>
</evidence>
<dbReference type="PANTHER" id="PTHR22930">
    <property type="match status" value="1"/>
</dbReference>
<keyword evidence="4" id="KW-0540">Nuclease</keyword>